<dbReference type="RefSeq" id="WP_380578393.1">
    <property type="nucleotide sequence ID" value="NZ_JBHSQJ010000002.1"/>
</dbReference>
<name>A0ABW1FTZ3_9ACTN</name>
<keyword evidence="3" id="KW-1185">Reference proteome</keyword>
<dbReference type="Gene3D" id="3.40.50.2020">
    <property type="match status" value="1"/>
</dbReference>
<comment type="caution">
    <text evidence="2">The sequence shown here is derived from an EMBL/GenBank/DDBJ whole genome shotgun (WGS) entry which is preliminary data.</text>
</comment>
<protein>
    <submittedName>
        <fullName evidence="2">Phosphoribosyltransferase</fullName>
    </submittedName>
</protein>
<accession>A0ABW1FTZ3</accession>
<dbReference type="EMBL" id="JBHSQJ010000002">
    <property type="protein sequence ID" value="MFC5905698.1"/>
    <property type="molecule type" value="Genomic_DNA"/>
</dbReference>
<dbReference type="CDD" id="cd06223">
    <property type="entry name" value="PRTases_typeI"/>
    <property type="match status" value="1"/>
</dbReference>
<evidence type="ECO:0000313" key="3">
    <source>
        <dbReference type="Proteomes" id="UP001596174"/>
    </source>
</evidence>
<dbReference type="InterPro" id="IPR029057">
    <property type="entry name" value="PRTase-like"/>
</dbReference>
<evidence type="ECO:0000313" key="2">
    <source>
        <dbReference type="EMBL" id="MFC5905698.1"/>
    </source>
</evidence>
<reference evidence="3" key="1">
    <citation type="journal article" date="2019" name="Int. J. Syst. Evol. Microbiol.">
        <title>The Global Catalogue of Microorganisms (GCM) 10K type strain sequencing project: providing services to taxonomists for standard genome sequencing and annotation.</title>
        <authorList>
            <consortium name="The Broad Institute Genomics Platform"/>
            <consortium name="The Broad Institute Genome Sequencing Center for Infectious Disease"/>
            <person name="Wu L."/>
            <person name="Ma J."/>
        </authorList>
    </citation>
    <scope>NUCLEOTIDE SEQUENCE [LARGE SCALE GENOMIC DNA]</scope>
    <source>
        <strain evidence="3">JCM 4816</strain>
    </source>
</reference>
<dbReference type="Gene3D" id="3.30.1310.20">
    <property type="entry name" value="PRTase-like"/>
    <property type="match status" value="1"/>
</dbReference>
<dbReference type="Proteomes" id="UP001596174">
    <property type="component" value="Unassembled WGS sequence"/>
</dbReference>
<organism evidence="2 3">
    <name type="scientific">Streptacidiphilus monticola</name>
    <dbReference type="NCBI Taxonomy" id="2161674"/>
    <lineage>
        <taxon>Bacteria</taxon>
        <taxon>Bacillati</taxon>
        <taxon>Actinomycetota</taxon>
        <taxon>Actinomycetes</taxon>
        <taxon>Kitasatosporales</taxon>
        <taxon>Streptomycetaceae</taxon>
        <taxon>Streptacidiphilus</taxon>
    </lineage>
</organism>
<keyword evidence="2" id="KW-0328">Glycosyltransferase</keyword>
<dbReference type="GO" id="GO:0016757">
    <property type="term" value="F:glycosyltransferase activity"/>
    <property type="evidence" value="ECO:0007669"/>
    <property type="project" value="UniProtKB-KW"/>
</dbReference>
<evidence type="ECO:0000259" key="1">
    <source>
        <dbReference type="Pfam" id="PF00156"/>
    </source>
</evidence>
<keyword evidence="2" id="KW-0808">Transferase</keyword>
<dbReference type="Pfam" id="PF00156">
    <property type="entry name" value="Pribosyltran"/>
    <property type="match status" value="1"/>
</dbReference>
<proteinExistence type="predicted"/>
<sequence length="209" mass="21966">MFFHDRREAGRALAAQLEHLRGPDLLVLGLPRGGVPVAAEVAAALEAPLDVLLVRKLGVPGHRELAMGAIGEGGVRVLNDSVLRQAEVSPARLETVAREEQAVLDERAHRYRGSRPAPDLRGRTVVIVDDGIATGATARAACAVARGAGAARVVLAAPVAPPGWTRPFSGLADETLALDTPPDFMGVGQFYEVFDQTSDQEVLACLSAP</sequence>
<dbReference type="SUPFAM" id="SSF53271">
    <property type="entry name" value="PRTase-like"/>
    <property type="match status" value="1"/>
</dbReference>
<gene>
    <name evidence="2" type="ORF">ACFP3V_00465</name>
</gene>
<dbReference type="InterPro" id="IPR000836">
    <property type="entry name" value="PRTase_dom"/>
</dbReference>
<feature type="domain" description="Phosphoribosyltransferase" evidence="1">
    <location>
        <begin position="11"/>
        <end position="164"/>
    </location>
</feature>